<reference evidence="2 3" key="1">
    <citation type="submission" date="2019-05" db="EMBL/GenBank/DDBJ databases">
        <title>Another draft genome of Portunus trituberculatus and its Hox gene families provides insights of decapod evolution.</title>
        <authorList>
            <person name="Jeong J.-H."/>
            <person name="Song I."/>
            <person name="Kim S."/>
            <person name="Choi T."/>
            <person name="Kim D."/>
            <person name="Ryu S."/>
            <person name="Kim W."/>
        </authorList>
    </citation>
    <scope>NUCLEOTIDE SEQUENCE [LARGE SCALE GENOMIC DNA]</scope>
    <source>
        <tissue evidence="2">Muscle</tissue>
    </source>
</reference>
<comment type="caution">
    <text evidence="2">The sequence shown here is derived from an EMBL/GenBank/DDBJ whole genome shotgun (WGS) entry which is preliminary data.</text>
</comment>
<sequence length="113" mass="12240">MLTSHLPRAGRQAARVPAGICQARQLITKSPRRPQPPIGPRPGQLTGHDGLRKSCRSECLCLILIGGSRRVVTGGDGWRRGHAGNSAGDVIGWLKTELFILTLCMLRRPRAAL</sequence>
<protein>
    <submittedName>
        <fullName evidence="2">Uncharacterized protein</fullName>
    </submittedName>
</protein>
<gene>
    <name evidence="2" type="ORF">E2C01_031362</name>
</gene>
<evidence type="ECO:0000313" key="2">
    <source>
        <dbReference type="EMBL" id="MPC37868.1"/>
    </source>
</evidence>
<keyword evidence="3" id="KW-1185">Reference proteome</keyword>
<organism evidence="2 3">
    <name type="scientific">Portunus trituberculatus</name>
    <name type="common">Swimming crab</name>
    <name type="synonym">Neptunus trituberculatus</name>
    <dbReference type="NCBI Taxonomy" id="210409"/>
    <lineage>
        <taxon>Eukaryota</taxon>
        <taxon>Metazoa</taxon>
        <taxon>Ecdysozoa</taxon>
        <taxon>Arthropoda</taxon>
        <taxon>Crustacea</taxon>
        <taxon>Multicrustacea</taxon>
        <taxon>Malacostraca</taxon>
        <taxon>Eumalacostraca</taxon>
        <taxon>Eucarida</taxon>
        <taxon>Decapoda</taxon>
        <taxon>Pleocyemata</taxon>
        <taxon>Brachyura</taxon>
        <taxon>Eubrachyura</taxon>
        <taxon>Portunoidea</taxon>
        <taxon>Portunidae</taxon>
        <taxon>Portuninae</taxon>
        <taxon>Portunus</taxon>
    </lineage>
</organism>
<name>A0A5B7EXX3_PORTR</name>
<evidence type="ECO:0000313" key="3">
    <source>
        <dbReference type="Proteomes" id="UP000324222"/>
    </source>
</evidence>
<dbReference type="Proteomes" id="UP000324222">
    <property type="component" value="Unassembled WGS sequence"/>
</dbReference>
<dbReference type="AlphaFoldDB" id="A0A5B7EXX3"/>
<accession>A0A5B7EXX3</accession>
<feature type="region of interest" description="Disordered" evidence="1">
    <location>
        <begin position="26"/>
        <end position="50"/>
    </location>
</feature>
<evidence type="ECO:0000256" key="1">
    <source>
        <dbReference type="SAM" id="MobiDB-lite"/>
    </source>
</evidence>
<proteinExistence type="predicted"/>
<dbReference type="EMBL" id="VSRR010003910">
    <property type="protein sequence ID" value="MPC37868.1"/>
    <property type="molecule type" value="Genomic_DNA"/>
</dbReference>